<dbReference type="Proteomes" id="UP000189513">
    <property type="component" value="Unassembled WGS sequence"/>
</dbReference>
<evidence type="ECO:0000313" key="1">
    <source>
        <dbReference type="EMBL" id="ONH64768.1"/>
    </source>
</evidence>
<name>A0A1V2KYQ3_CYBFA</name>
<dbReference type="AlphaFoldDB" id="A0A1V2KYQ3"/>
<dbReference type="EMBL" id="MPUK01000017">
    <property type="protein sequence ID" value="ONH64768.1"/>
    <property type="molecule type" value="Genomic_DNA"/>
</dbReference>
<accession>A0A1V2KYQ3</accession>
<comment type="caution">
    <text evidence="1">The sequence shown here is derived from an EMBL/GenBank/DDBJ whole genome shotgun (WGS) entry which is preliminary data.</text>
</comment>
<organism evidence="1 2">
    <name type="scientific">Cyberlindnera fabianii</name>
    <name type="common">Yeast</name>
    <name type="synonym">Hansenula fabianii</name>
    <dbReference type="NCBI Taxonomy" id="36022"/>
    <lineage>
        <taxon>Eukaryota</taxon>
        <taxon>Fungi</taxon>
        <taxon>Dikarya</taxon>
        <taxon>Ascomycota</taxon>
        <taxon>Saccharomycotina</taxon>
        <taxon>Saccharomycetes</taxon>
        <taxon>Phaffomycetales</taxon>
        <taxon>Phaffomycetaceae</taxon>
        <taxon>Cyberlindnera</taxon>
    </lineage>
</organism>
<keyword evidence="2" id="KW-1185">Reference proteome</keyword>
<protein>
    <submittedName>
        <fullName evidence="1">Uncharacterized protein</fullName>
    </submittedName>
</protein>
<dbReference type="VEuPathDB" id="FungiDB:BON22_5382"/>
<gene>
    <name evidence="1" type="ORF">BON22_5382</name>
</gene>
<proteinExistence type="predicted"/>
<sequence length="511" mass="59062">MPSELKNLFLIPELVCFGIVPYLDNYSLMSLLEAFPYLQKFVSIIRDYHSKENRPRFFTRGIEGAQQIEYYVSRHESITQRSNYLKQKCIGAQVTPLIKLLEITSGRTMQDIARHGMISGEMSGKMVSLNLNRRTFAYVQWRFNQMHGQGRRSVEFKKFQNRLEEASAKWYVGRAGIAGASECVKKNPPEAVTNNPNRFKLEMRLKVNPFYYQRRDTFCFKFVRSLKIENVAVIKDFAAPALEELVVIYSKQDRIQMRFGPVQAPRLRSFVIHYNGVAPVIDQTSVNFADRPVIKNASSDNALLPYFELADSTMIQRNHDPLAEKTHLENYNENIKRILTVGWMERNNVARPPNEDLSQGAFKDMSFLDNIKMCNFIGVDDIVITAVLRHRLVNRMNWHMGWSSRNVKPVPTSNLTHETCELFRRLHKSRFYSSLLSASIFTGSTSAGNKNQSLFGRFHKSESTYLEERLIMNWGDGEPGDEERYAPAFIFCFVQDDLQYISTHCSVTNVK</sequence>
<evidence type="ECO:0000313" key="2">
    <source>
        <dbReference type="Proteomes" id="UP000189513"/>
    </source>
</evidence>
<reference evidence="2" key="1">
    <citation type="journal article" date="2017" name="Genome Announc.">
        <title>Genome sequences of Cyberlindnera fabianii 65, Pichia kudriavzevii 129, and Saccharomyces cerevisiae 131 isolated from fermented masau fruits in Zimbabwe.</title>
        <authorList>
            <person name="van Rijswijck I.M.H."/>
            <person name="Derks M.F.L."/>
            <person name="Abee T."/>
            <person name="de Ridder D."/>
            <person name="Smid E.J."/>
        </authorList>
    </citation>
    <scope>NUCLEOTIDE SEQUENCE [LARGE SCALE GENOMIC DNA]</scope>
    <source>
        <strain evidence="2">65</strain>
    </source>
</reference>